<feature type="domain" description="Rhodanese" evidence="3">
    <location>
        <begin position="166"/>
        <end position="280"/>
    </location>
</feature>
<evidence type="ECO:0000256" key="2">
    <source>
        <dbReference type="ARBA" id="ARBA00022737"/>
    </source>
</evidence>
<evidence type="ECO:0000256" key="1">
    <source>
        <dbReference type="ARBA" id="ARBA00022679"/>
    </source>
</evidence>
<dbReference type="RefSeq" id="WP_281045256.1">
    <property type="nucleotide sequence ID" value="NZ_JARYGZ010000002.1"/>
</dbReference>
<evidence type="ECO:0000259" key="3">
    <source>
        <dbReference type="PROSITE" id="PS50206"/>
    </source>
</evidence>
<sequence>MDDLVTVEWLSRRLDEPGIVVLDATYLPFEPERDAHAEYQAGHIPGARFLDLKTLADTDDPRPTMAPNLAQFRARMAALGVRRDDRIILYDDSPHRTAARAWWVLRLFGADRLAILDGGADAWREAGLPLERGTGRCDPLPEQRTGFSARDEALIRDLAAVRALVDAPSEQLVDARGAPRFSGAEGDPRPGIAAGHIPGSVNLPYSRLFDADGRWKKGEALAELFDQAGVDPARPLVFTCGSGITASGLFFAAHMLGREDTALYDGSWSEYGADPSTPKAVS</sequence>
<dbReference type="EMBL" id="JARYGZ010000002">
    <property type="protein sequence ID" value="MDH7639895.1"/>
    <property type="molecule type" value="Genomic_DNA"/>
</dbReference>
<reference evidence="4" key="1">
    <citation type="submission" date="2023-04" db="EMBL/GenBank/DDBJ databases">
        <title>Sphingomonas sp. MAHUQ-71 isolated from rice field.</title>
        <authorList>
            <person name="Huq M.A."/>
        </authorList>
    </citation>
    <scope>NUCLEOTIDE SEQUENCE</scope>
    <source>
        <strain evidence="4">MAHUQ-71</strain>
    </source>
</reference>
<keyword evidence="1 4" id="KW-0808">Transferase</keyword>
<evidence type="ECO:0000313" key="5">
    <source>
        <dbReference type="Proteomes" id="UP001160625"/>
    </source>
</evidence>
<dbReference type="PROSITE" id="PS50206">
    <property type="entry name" value="RHODANESE_3"/>
    <property type="match status" value="2"/>
</dbReference>
<organism evidence="4 5">
    <name type="scientific">Sphingomonas oryzagri</name>
    <dbReference type="NCBI Taxonomy" id="3042314"/>
    <lineage>
        <taxon>Bacteria</taxon>
        <taxon>Pseudomonadati</taxon>
        <taxon>Pseudomonadota</taxon>
        <taxon>Alphaproteobacteria</taxon>
        <taxon>Sphingomonadales</taxon>
        <taxon>Sphingomonadaceae</taxon>
        <taxon>Sphingomonas</taxon>
    </lineage>
</organism>
<dbReference type="PANTHER" id="PTHR11364">
    <property type="entry name" value="THIOSULFATE SULFERTANSFERASE"/>
    <property type="match status" value="1"/>
</dbReference>
<dbReference type="CDD" id="cd01449">
    <property type="entry name" value="TST_Repeat_2"/>
    <property type="match status" value="1"/>
</dbReference>
<dbReference type="SMART" id="SM00450">
    <property type="entry name" value="RHOD"/>
    <property type="match status" value="2"/>
</dbReference>
<dbReference type="InterPro" id="IPR036873">
    <property type="entry name" value="Rhodanese-like_dom_sf"/>
</dbReference>
<dbReference type="Gene3D" id="3.40.250.10">
    <property type="entry name" value="Rhodanese-like domain"/>
    <property type="match status" value="2"/>
</dbReference>
<protein>
    <submittedName>
        <fullName evidence="4">Sulfurtransferase</fullName>
        <ecNumber evidence="4">2.8.1.-</ecNumber>
    </submittedName>
</protein>
<feature type="domain" description="Rhodanese" evidence="3">
    <location>
        <begin position="15"/>
        <end position="132"/>
    </location>
</feature>
<dbReference type="SUPFAM" id="SSF52821">
    <property type="entry name" value="Rhodanese/Cell cycle control phosphatase"/>
    <property type="match status" value="2"/>
</dbReference>
<keyword evidence="2" id="KW-0677">Repeat</keyword>
<gene>
    <name evidence="4" type="ORF">QGN17_14260</name>
</gene>
<dbReference type="GO" id="GO:0016740">
    <property type="term" value="F:transferase activity"/>
    <property type="evidence" value="ECO:0007669"/>
    <property type="project" value="UniProtKB-KW"/>
</dbReference>
<accession>A0ABT6N3M1</accession>
<dbReference type="InterPro" id="IPR001763">
    <property type="entry name" value="Rhodanese-like_dom"/>
</dbReference>
<dbReference type="Pfam" id="PF00581">
    <property type="entry name" value="Rhodanese"/>
    <property type="match status" value="2"/>
</dbReference>
<name>A0ABT6N3M1_9SPHN</name>
<dbReference type="EC" id="2.8.1.-" evidence="4"/>
<proteinExistence type="predicted"/>
<dbReference type="PROSITE" id="PS00380">
    <property type="entry name" value="RHODANESE_1"/>
    <property type="match status" value="1"/>
</dbReference>
<keyword evidence="5" id="KW-1185">Reference proteome</keyword>
<dbReference type="PANTHER" id="PTHR11364:SF27">
    <property type="entry name" value="SULFURTRANSFERASE"/>
    <property type="match status" value="1"/>
</dbReference>
<evidence type="ECO:0000313" key="4">
    <source>
        <dbReference type="EMBL" id="MDH7639895.1"/>
    </source>
</evidence>
<dbReference type="CDD" id="cd01448">
    <property type="entry name" value="TST_Repeat_1"/>
    <property type="match status" value="1"/>
</dbReference>
<dbReference type="Proteomes" id="UP001160625">
    <property type="component" value="Unassembled WGS sequence"/>
</dbReference>
<comment type="caution">
    <text evidence="4">The sequence shown here is derived from an EMBL/GenBank/DDBJ whole genome shotgun (WGS) entry which is preliminary data.</text>
</comment>
<dbReference type="InterPro" id="IPR001307">
    <property type="entry name" value="Thiosulphate_STrfase_CS"/>
</dbReference>
<dbReference type="InterPro" id="IPR045078">
    <property type="entry name" value="TST/MPST-like"/>
</dbReference>